<evidence type="ECO:0000313" key="4">
    <source>
        <dbReference type="EMBL" id="NUW34360.1"/>
    </source>
</evidence>
<dbReference type="AlphaFoldDB" id="A0A7Y6IBC8"/>
<accession>A0A7Y6IBC8</accession>
<dbReference type="InterPro" id="IPR000757">
    <property type="entry name" value="Beta-glucanase-like"/>
</dbReference>
<dbReference type="Pfam" id="PF00722">
    <property type="entry name" value="Glyco_hydro_16"/>
    <property type="match status" value="1"/>
</dbReference>
<proteinExistence type="inferred from homology"/>
<dbReference type="PROSITE" id="PS51762">
    <property type="entry name" value="GH16_2"/>
    <property type="match status" value="1"/>
</dbReference>
<dbReference type="RefSeq" id="WP_175591826.1">
    <property type="nucleotide sequence ID" value="NZ_JABWGN010000009.1"/>
</dbReference>
<feature type="domain" description="GH16" evidence="3">
    <location>
        <begin position="127"/>
        <end position="396"/>
    </location>
</feature>
<dbReference type="CDD" id="cd08023">
    <property type="entry name" value="GH16_laminarinase_like"/>
    <property type="match status" value="1"/>
</dbReference>
<dbReference type="EMBL" id="JABWGN010000009">
    <property type="protein sequence ID" value="NUW34360.1"/>
    <property type="molecule type" value="Genomic_DNA"/>
</dbReference>
<dbReference type="Proteomes" id="UP000586042">
    <property type="component" value="Unassembled WGS sequence"/>
</dbReference>
<dbReference type="Gene3D" id="2.60.120.200">
    <property type="match status" value="1"/>
</dbReference>
<organism evidence="4 5">
    <name type="scientific">Nonomuraea montanisoli</name>
    <dbReference type="NCBI Taxonomy" id="2741721"/>
    <lineage>
        <taxon>Bacteria</taxon>
        <taxon>Bacillati</taxon>
        <taxon>Actinomycetota</taxon>
        <taxon>Actinomycetes</taxon>
        <taxon>Streptosporangiales</taxon>
        <taxon>Streptosporangiaceae</taxon>
        <taxon>Nonomuraea</taxon>
    </lineage>
</organism>
<evidence type="ECO:0000259" key="3">
    <source>
        <dbReference type="PROSITE" id="PS51762"/>
    </source>
</evidence>
<dbReference type="InterPro" id="IPR050546">
    <property type="entry name" value="Glycosyl_Hydrlase_16"/>
</dbReference>
<keyword evidence="2" id="KW-0732">Signal</keyword>
<reference evidence="4 5" key="1">
    <citation type="submission" date="2020-06" db="EMBL/GenBank/DDBJ databases">
        <title>Nonomuraea sp. SMC257, a novel actinomycete isolated from soil.</title>
        <authorList>
            <person name="Chanama M."/>
        </authorList>
    </citation>
    <scope>NUCLEOTIDE SEQUENCE [LARGE SCALE GENOMIC DNA]</scope>
    <source>
        <strain evidence="4 5">SMC257</strain>
    </source>
</reference>
<dbReference type="GO" id="GO:0004553">
    <property type="term" value="F:hydrolase activity, hydrolyzing O-glycosyl compounds"/>
    <property type="evidence" value="ECO:0007669"/>
    <property type="project" value="InterPro"/>
</dbReference>
<evidence type="ECO:0000256" key="1">
    <source>
        <dbReference type="ARBA" id="ARBA00006865"/>
    </source>
</evidence>
<evidence type="ECO:0000313" key="5">
    <source>
        <dbReference type="Proteomes" id="UP000586042"/>
    </source>
</evidence>
<keyword evidence="5" id="KW-1185">Reference proteome</keyword>
<sequence length="396" mass="41731">MRALLRGLVAAALLGTTAVAPAAPASAAAVTVTVDALTVSLASPVEHRPFTATAKVRASQPLAVEALTVAVRDAAGEIVDFPGAIATTLTTTAKTFTTEPRAYPAGTYTYRVAYLAGGVWTNLTPARSFTVAPNPVTFEQTFDGAQGGGPNTGLSKPVWFNDPCWQAACTGSIAEYRMDHAKLDGQGHLVLTADTAVTPGARCGDKACRYAAARLTMLDWENNEGLPAWSQTGGHFEVRMRAPVGKGLWPAFWTVGGNNATVEWPLSGEIDVVETRGHEPALVEQHVHGGDPYRQWGDSTPLPAGQTIDGWHTYAVDWDAGANGSIKWSVDGVVTRTLTAAEAGATWGQSFRHAHTLILNLAVGGAGDWVGDPDANTVFPAKLVVDHVRVYQKPLA</sequence>
<evidence type="ECO:0000256" key="2">
    <source>
        <dbReference type="SAM" id="SignalP"/>
    </source>
</evidence>
<gene>
    <name evidence="4" type="ORF">HTZ77_23395</name>
</gene>
<comment type="caution">
    <text evidence="4">The sequence shown here is derived from an EMBL/GenBank/DDBJ whole genome shotgun (WGS) entry which is preliminary data.</text>
</comment>
<name>A0A7Y6IBC8_9ACTN</name>
<feature type="chain" id="PRO_5039687231" evidence="2">
    <location>
        <begin position="23"/>
        <end position="396"/>
    </location>
</feature>
<keyword evidence="4" id="KW-0378">Hydrolase</keyword>
<dbReference type="PANTHER" id="PTHR10963">
    <property type="entry name" value="GLYCOSYL HYDROLASE-RELATED"/>
    <property type="match status" value="1"/>
</dbReference>
<comment type="similarity">
    <text evidence="1">Belongs to the glycosyl hydrolase 16 family.</text>
</comment>
<protein>
    <submittedName>
        <fullName evidence="4">Glycoside hydrolase family 16 protein</fullName>
    </submittedName>
</protein>
<feature type="signal peptide" evidence="2">
    <location>
        <begin position="1"/>
        <end position="22"/>
    </location>
</feature>
<dbReference type="SUPFAM" id="SSF49899">
    <property type="entry name" value="Concanavalin A-like lectins/glucanases"/>
    <property type="match status" value="1"/>
</dbReference>
<dbReference type="GO" id="GO:0005975">
    <property type="term" value="P:carbohydrate metabolic process"/>
    <property type="evidence" value="ECO:0007669"/>
    <property type="project" value="InterPro"/>
</dbReference>
<dbReference type="InterPro" id="IPR013320">
    <property type="entry name" value="ConA-like_dom_sf"/>
</dbReference>
<dbReference type="PANTHER" id="PTHR10963:SF55">
    <property type="entry name" value="GLYCOSIDE HYDROLASE FAMILY 16 PROTEIN"/>
    <property type="match status" value="1"/>
</dbReference>